<dbReference type="InterPro" id="IPR050344">
    <property type="entry name" value="Peptidase_M1_aminopeptidases"/>
</dbReference>
<dbReference type="PRINTS" id="PR00756">
    <property type="entry name" value="ALADIPTASE"/>
</dbReference>
<dbReference type="InterPro" id="IPR024571">
    <property type="entry name" value="ERAP1-like_C_dom"/>
</dbReference>
<evidence type="ECO:0000259" key="15">
    <source>
        <dbReference type="Pfam" id="PF17900"/>
    </source>
</evidence>
<comment type="cofactor">
    <cofactor evidence="2">
        <name>Zn(2+)</name>
        <dbReference type="ChEBI" id="CHEBI:29105"/>
    </cofactor>
</comment>
<comment type="caution">
    <text evidence="16">The sequence shown here is derived from an EMBL/GenBank/DDBJ whole genome shotgun (WGS) entry which is preliminary data.</text>
</comment>
<evidence type="ECO:0000256" key="12">
    <source>
        <dbReference type="NCBIfam" id="TIGR02412"/>
    </source>
</evidence>
<dbReference type="InterPro" id="IPR014782">
    <property type="entry name" value="Peptidase_M1_dom"/>
</dbReference>
<dbReference type="EMBL" id="QUAC01000419">
    <property type="protein sequence ID" value="REK85649.1"/>
    <property type="molecule type" value="Genomic_DNA"/>
</dbReference>
<keyword evidence="11" id="KW-0482">Metalloprotease</keyword>
<evidence type="ECO:0000256" key="10">
    <source>
        <dbReference type="ARBA" id="ARBA00022833"/>
    </source>
</evidence>
<dbReference type="Pfam" id="PF01433">
    <property type="entry name" value="Peptidase_M1"/>
    <property type="match status" value="1"/>
</dbReference>
<dbReference type="OrthoDB" id="100605at2"/>
<accession>A0A371PTA9</accession>
<evidence type="ECO:0000256" key="3">
    <source>
        <dbReference type="ARBA" id="ARBA00010136"/>
    </source>
</evidence>
<evidence type="ECO:0000256" key="6">
    <source>
        <dbReference type="ARBA" id="ARBA00022438"/>
    </source>
</evidence>
<proteinExistence type="inferred from homology"/>
<dbReference type="GO" id="GO:0043171">
    <property type="term" value="P:peptide catabolic process"/>
    <property type="evidence" value="ECO:0007669"/>
    <property type="project" value="TreeGrafter"/>
</dbReference>
<dbReference type="GO" id="GO:0016020">
    <property type="term" value="C:membrane"/>
    <property type="evidence" value="ECO:0007669"/>
    <property type="project" value="TreeGrafter"/>
</dbReference>
<evidence type="ECO:0000259" key="13">
    <source>
        <dbReference type="Pfam" id="PF01433"/>
    </source>
</evidence>
<evidence type="ECO:0000256" key="8">
    <source>
        <dbReference type="ARBA" id="ARBA00022723"/>
    </source>
</evidence>
<evidence type="ECO:0000256" key="5">
    <source>
        <dbReference type="ARBA" id="ARBA00015611"/>
    </source>
</evidence>
<dbReference type="EC" id="3.4.11.2" evidence="4 12"/>
<keyword evidence="9 16" id="KW-0378">Hydrolase</keyword>
<gene>
    <name evidence="16" type="primary">pepN</name>
    <name evidence="16" type="ORF">DY245_36810</name>
</gene>
<feature type="domain" description="Peptidase M1 membrane alanine aminopeptidase" evidence="13">
    <location>
        <begin position="241"/>
        <end position="452"/>
    </location>
</feature>
<dbReference type="Proteomes" id="UP000262477">
    <property type="component" value="Unassembled WGS sequence"/>
</dbReference>
<dbReference type="GO" id="GO:0008270">
    <property type="term" value="F:zinc ion binding"/>
    <property type="evidence" value="ECO:0007669"/>
    <property type="project" value="UniProtKB-UniRule"/>
</dbReference>
<dbReference type="GO" id="GO:0005737">
    <property type="term" value="C:cytoplasm"/>
    <property type="evidence" value="ECO:0007669"/>
    <property type="project" value="TreeGrafter"/>
</dbReference>
<dbReference type="Pfam" id="PF17900">
    <property type="entry name" value="Peptidase_M1_N"/>
    <property type="match status" value="1"/>
</dbReference>
<evidence type="ECO:0000256" key="11">
    <source>
        <dbReference type="ARBA" id="ARBA00023049"/>
    </source>
</evidence>
<name>A0A371PTA9_STRIH</name>
<dbReference type="FunFam" id="2.60.40.1730:FF:000010">
    <property type="entry name" value="Putative aminopeptidase N"/>
    <property type="match status" value="1"/>
</dbReference>
<dbReference type="InterPro" id="IPR001930">
    <property type="entry name" value="Peptidase_M1"/>
</dbReference>
<dbReference type="InterPro" id="IPR012778">
    <property type="entry name" value="Pept_M1_aminopeptidase"/>
</dbReference>
<dbReference type="AlphaFoldDB" id="A0A371PTA9"/>
<dbReference type="SUPFAM" id="SSF63737">
    <property type="entry name" value="Leukotriene A4 hydrolase N-terminal domain"/>
    <property type="match status" value="1"/>
</dbReference>
<dbReference type="InterPro" id="IPR045357">
    <property type="entry name" value="Aminopeptidase_N-like_N"/>
</dbReference>
<dbReference type="GO" id="GO:0005615">
    <property type="term" value="C:extracellular space"/>
    <property type="evidence" value="ECO:0007669"/>
    <property type="project" value="TreeGrafter"/>
</dbReference>
<sequence length="867" mass="96530">MPGENLSRDEARERGRLLSVDGYDVALDVRSAVGQGATAATFRSRTTLRFRCTEPGASTFADLLAPSVTSVTLNGRELDPAVVFDGSRIALDELAAENTLVVDAQCAYSRTGEGLHRFVDPEDGEVYLYTQYEPADSRRVFANFEQPDLKAPFTFEVTAPEGWRVLSNGAQEGAAEGGRHRFATTKPISTYITAVVAGPYHFESDVYRRTFEDGAELEIPLGALCRKGLAKHFDADDIFTVTKQGLDFFHDHFDFPYPFGKYDTAFVPEYNLGAMENPGCVTFREEFIFRGKVTEASYERRANVILHEMAHMWFGDLVTMQWWDDLWLKESYADFMGAFAQVEATRFRDGWITFANRRKSWAYRADQLPSTHPVTADIRDLEDAKLNFDGITYAKGAAVLKQLVAYVGQDAFLEGARRYFKRHAYGNTRLTDLLAVLEETSGRDMAAWSRSWLETAGVNSLTPQVTYDAHDRITELSILQEAAPAHPELRPHRVAVGLYRRQTPFSANGDSALVRYARAEVDVAGPRTAVPELAGLERPELILVNDDDLTYCKVRFDEGSLATLRARLDDLTDPMARALCWAALWGLTRDGLMPARDYLDLVRRFAGRETEIGVLQSLHGQAQTALEHYTAPDRREIAARELAEGALRELRLAEPGSGHQLTWARHFAAVATTAADLQLLKGLLEGTAKIDGLEVDQELRWAFLEPLAGHGVADEATIAAELARDDTASGKRHQVRCLAARPSAEVKAQAWADVVESDALSNALVEATISGFVQLGQRELLAPYAPRYFAVIERVWQERSIEIAMDVVRGLFPGWLVERSTLDAADNWLDEHAQAAPALRRMVLEERDDLARALRAQACDEAAGRRP</sequence>
<dbReference type="Pfam" id="PF11838">
    <property type="entry name" value="ERAP1_C"/>
    <property type="match status" value="1"/>
</dbReference>
<comment type="catalytic activity">
    <reaction evidence="1">
        <text>Release of an N-terminal amino acid, Xaa-|-Yaa- from a peptide, amide or arylamide. Xaa is preferably Ala, but may be most amino acids including Pro (slow action). When a terminal hydrophobic residue is followed by a prolyl residue, the two may be released as an intact Xaa-Pro dipeptide.</text>
        <dbReference type="EC" id="3.4.11.2"/>
    </reaction>
</comment>
<keyword evidence="10" id="KW-0862">Zinc</keyword>
<evidence type="ECO:0000259" key="14">
    <source>
        <dbReference type="Pfam" id="PF11838"/>
    </source>
</evidence>
<dbReference type="SUPFAM" id="SSF55486">
    <property type="entry name" value="Metalloproteases ('zincins'), catalytic domain"/>
    <property type="match status" value="1"/>
</dbReference>
<dbReference type="GO" id="GO:0042277">
    <property type="term" value="F:peptide binding"/>
    <property type="evidence" value="ECO:0007669"/>
    <property type="project" value="TreeGrafter"/>
</dbReference>
<evidence type="ECO:0000256" key="9">
    <source>
        <dbReference type="ARBA" id="ARBA00022801"/>
    </source>
</evidence>
<comment type="similarity">
    <text evidence="3">Belongs to the peptidase M1 family.</text>
</comment>
<organism evidence="16 17">
    <name type="scientific">Streptomyces inhibens</name>
    <dbReference type="NCBI Taxonomy" id="2293571"/>
    <lineage>
        <taxon>Bacteria</taxon>
        <taxon>Bacillati</taxon>
        <taxon>Actinomycetota</taxon>
        <taxon>Actinomycetes</taxon>
        <taxon>Kitasatosporales</taxon>
        <taxon>Streptomycetaceae</taxon>
        <taxon>Streptomyces</taxon>
    </lineage>
</organism>
<protein>
    <recommendedName>
        <fullName evidence="5 12">Aminopeptidase N</fullName>
        <ecNumber evidence="4 12">3.4.11.2</ecNumber>
    </recommendedName>
</protein>
<dbReference type="Gene3D" id="2.60.40.1730">
    <property type="entry name" value="tricorn interacting facor f3 domain"/>
    <property type="match status" value="1"/>
</dbReference>
<keyword evidence="8" id="KW-0479">Metal-binding</keyword>
<keyword evidence="6 16" id="KW-0031">Aminopeptidase</keyword>
<dbReference type="CDD" id="cd09602">
    <property type="entry name" value="M1_APN"/>
    <property type="match status" value="1"/>
</dbReference>
<feature type="domain" description="ERAP1-like C-terminal" evidence="14">
    <location>
        <begin position="541"/>
        <end position="851"/>
    </location>
</feature>
<keyword evidence="17" id="KW-1185">Reference proteome</keyword>
<dbReference type="Gene3D" id="1.10.390.10">
    <property type="entry name" value="Neutral Protease Domain 2"/>
    <property type="match status" value="1"/>
</dbReference>
<dbReference type="GO" id="GO:0006508">
    <property type="term" value="P:proteolysis"/>
    <property type="evidence" value="ECO:0007669"/>
    <property type="project" value="UniProtKB-UniRule"/>
</dbReference>
<evidence type="ECO:0000313" key="17">
    <source>
        <dbReference type="Proteomes" id="UP000262477"/>
    </source>
</evidence>
<reference evidence="16 17" key="1">
    <citation type="submission" date="2018-08" db="EMBL/GenBank/DDBJ databases">
        <title>Streptomyces NEAU-D10 sp. nov., a novel Actinomycete isolated from soil.</title>
        <authorList>
            <person name="Jin L."/>
        </authorList>
    </citation>
    <scope>NUCLEOTIDE SEQUENCE [LARGE SCALE GENOMIC DNA]</scope>
    <source>
        <strain evidence="16 17">NEAU-D10</strain>
    </source>
</reference>
<dbReference type="RefSeq" id="WP_128511430.1">
    <property type="nucleotide sequence ID" value="NZ_QUAC01000419.1"/>
</dbReference>
<evidence type="ECO:0000256" key="4">
    <source>
        <dbReference type="ARBA" id="ARBA00012564"/>
    </source>
</evidence>
<evidence type="ECO:0000256" key="7">
    <source>
        <dbReference type="ARBA" id="ARBA00022670"/>
    </source>
</evidence>
<dbReference type="GO" id="GO:0016285">
    <property type="term" value="F:alanyl aminopeptidase activity"/>
    <property type="evidence" value="ECO:0007669"/>
    <property type="project" value="UniProtKB-EC"/>
</dbReference>
<dbReference type="NCBIfam" id="TIGR02412">
    <property type="entry name" value="pepN_strep_liv"/>
    <property type="match status" value="1"/>
</dbReference>
<dbReference type="InterPro" id="IPR027268">
    <property type="entry name" value="Peptidase_M4/M1_CTD_sf"/>
</dbReference>
<dbReference type="InterPro" id="IPR042097">
    <property type="entry name" value="Aminopeptidase_N-like_N_sf"/>
</dbReference>
<evidence type="ECO:0000256" key="1">
    <source>
        <dbReference type="ARBA" id="ARBA00000098"/>
    </source>
</evidence>
<keyword evidence="7" id="KW-0645">Protease</keyword>
<dbReference type="FunFam" id="1.10.390.10:FF:000004">
    <property type="entry name" value="Aminopeptidase N"/>
    <property type="match status" value="1"/>
</dbReference>
<feature type="domain" description="Aminopeptidase N-like N-terminal" evidence="15">
    <location>
        <begin position="114"/>
        <end position="192"/>
    </location>
</feature>
<dbReference type="PANTHER" id="PTHR11533:SF174">
    <property type="entry name" value="PUROMYCIN-SENSITIVE AMINOPEPTIDASE-RELATED"/>
    <property type="match status" value="1"/>
</dbReference>
<evidence type="ECO:0000256" key="2">
    <source>
        <dbReference type="ARBA" id="ARBA00001947"/>
    </source>
</evidence>
<dbReference type="PANTHER" id="PTHR11533">
    <property type="entry name" value="PROTEASE M1 ZINC METALLOPROTEASE"/>
    <property type="match status" value="1"/>
</dbReference>
<evidence type="ECO:0000313" key="16">
    <source>
        <dbReference type="EMBL" id="REK85649.1"/>
    </source>
</evidence>
<dbReference type="GO" id="GO:0070006">
    <property type="term" value="F:metalloaminopeptidase activity"/>
    <property type="evidence" value="ECO:0007669"/>
    <property type="project" value="TreeGrafter"/>
</dbReference>